<dbReference type="SUPFAM" id="SSF52200">
    <property type="entry name" value="Toll/Interleukin receptor TIR domain"/>
    <property type="match status" value="1"/>
</dbReference>
<dbReference type="Pfam" id="PF12799">
    <property type="entry name" value="LRR_4"/>
    <property type="match status" value="1"/>
</dbReference>
<comment type="subcellular location">
    <subcellularLocation>
        <location evidence="1">Membrane</location>
        <topology evidence="1">Single-pass type I membrane protein</topology>
    </subcellularLocation>
</comment>
<dbReference type="InterPro" id="IPR035897">
    <property type="entry name" value="Toll_tir_struct_dom_sf"/>
</dbReference>
<dbReference type="FunFam" id="3.40.50.10140:FF:000001">
    <property type="entry name" value="Toll-like receptor 2"/>
    <property type="match status" value="1"/>
</dbReference>
<dbReference type="Pfam" id="PF13676">
    <property type="entry name" value="TIR_2"/>
    <property type="match status" value="1"/>
</dbReference>
<evidence type="ECO:0000256" key="10">
    <source>
        <dbReference type="ARBA" id="ARBA00023027"/>
    </source>
</evidence>
<evidence type="ECO:0000313" key="19">
    <source>
        <dbReference type="Proteomes" id="UP000596742"/>
    </source>
</evidence>
<evidence type="ECO:0000256" key="6">
    <source>
        <dbReference type="ARBA" id="ARBA00022729"/>
    </source>
</evidence>
<dbReference type="InterPro" id="IPR003591">
    <property type="entry name" value="Leu-rich_rpt_typical-subtyp"/>
</dbReference>
<feature type="chain" id="PRO_5035624823" evidence="15">
    <location>
        <begin position="18"/>
        <end position="713"/>
    </location>
</feature>
<dbReference type="EMBL" id="UYJE01000702">
    <property type="protein sequence ID" value="VDH95567.1"/>
    <property type="molecule type" value="Genomic_DNA"/>
</dbReference>
<evidence type="ECO:0000256" key="4">
    <source>
        <dbReference type="ARBA" id="ARBA00022614"/>
    </source>
</evidence>
<evidence type="ECO:0000256" key="2">
    <source>
        <dbReference type="ARBA" id="ARBA00009634"/>
    </source>
</evidence>
<gene>
    <name evidence="17" type="ORF">MGAL_10B012332</name>
    <name evidence="18" type="ORF">MGAL_10B049336</name>
</gene>
<feature type="signal peptide" evidence="15">
    <location>
        <begin position="1"/>
        <end position="17"/>
    </location>
</feature>
<keyword evidence="3" id="KW-0399">Innate immunity</keyword>
<evidence type="ECO:0000313" key="18">
    <source>
        <dbReference type="EMBL" id="VDI02741.1"/>
    </source>
</evidence>
<dbReference type="GO" id="GO:0007165">
    <property type="term" value="P:signal transduction"/>
    <property type="evidence" value="ECO:0007669"/>
    <property type="project" value="InterPro"/>
</dbReference>
<dbReference type="PROSITE" id="PS50104">
    <property type="entry name" value="TIR"/>
    <property type="match status" value="1"/>
</dbReference>
<organism evidence="17 19">
    <name type="scientific">Mytilus galloprovincialis</name>
    <name type="common">Mediterranean mussel</name>
    <dbReference type="NCBI Taxonomy" id="29158"/>
    <lineage>
        <taxon>Eukaryota</taxon>
        <taxon>Metazoa</taxon>
        <taxon>Spiralia</taxon>
        <taxon>Lophotrochozoa</taxon>
        <taxon>Mollusca</taxon>
        <taxon>Bivalvia</taxon>
        <taxon>Autobranchia</taxon>
        <taxon>Pteriomorphia</taxon>
        <taxon>Mytilida</taxon>
        <taxon>Mytiloidea</taxon>
        <taxon>Mytilidae</taxon>
        <taxon>Mytilinae</taxon>
        <taxon>Mytilus</taxon>
    </lineage>
</organism>
<dbReference type="Pfam" id="PF13855">
    <property type="entry name" value="LRR_8"/>
    <property type="match status" value="1"/>
</dbReference>
<evidence type="ECO:0000256" key="5">
    <source>
        <dbReference type="ARBA" id="ARBA00022692"/>
    </source>
</evidence>
<protein>
    <submittedName>
        <fullName evidence="17">Toll-like receptor 13</fullName>
    </submittedName>
</protein>
<dbReference type="PRINTS" id="PR01537">
    <property type="entry name" value="INTRLKN1R1F"/>
</dbReference>
<dbReference type="SUPFAM" id="SSF52058">
    <property type="entry name" value="L domain-like"/>
    <property type="match status" value="1"/>
</dbReference>
<dbReference type="Gene3D" id="3.40.50.10140">
    <property type="entry name" value="Toll/interleukin-1 receptor homology (TIR) domain"/>
    <property type="match status" value="1"/>
</dbReference>
<evidence type="ECO:0000259" key="16">
    <source>
        <dbReference type="PROSITE" id="PS50104"/>
    </source>
</evidence>
<proteinExistence type="inferred from homology"/>
<keyword evidence="11 14" id="KW-0472">Membrane</keyword>
<evidence type="ECO:0000256" key="9">
    <source>
        <dbReference type="ARBA" id="ARBA00022989"/>
    </source>
</evidence>
<keyword evidence="7" id="KW-0677">Repeat</keyword>
<dbReference type="InterPro" id="IPR000157">
    <property type="entry name" value="TIR_dom"/>
</dbReference>
<evidence type="ECO:0000256" key="1">
    <source>
        <dbReference type="ARBA" id="ARBA00004479"/>
    </source>
</evidence>
<dbReference type="Gene3D" id="3.80.10.10">
    <property type="entry name" value="Ribonuclease Inhibitor"/>
    <property type="match status" value="3"/>
</dbReference>
<dbReference type="SMART" id="SM00369">
    <property type="entry name" value="LRR_TYP"/>
    <property type="match status" value="5"/>
</dbReference>
<comment type="similarity">
    <text evidence="2">Belongs to the Toll-like receptor family.</text>
</comment>
<keyword evidence="13" id="KW-0325">Glycoprotein</keyword>
<reference evidence="17" key="1">
    <citation type="submission" date="2018-11" db="EMBL/GenBank/DDBJ databases">
        <authorList>
            <person name="Alioto T."/>
            <person name="Alioto T."/>
        </authorList>
    </citation>
    <scope>NUCLEOTIDE SEQUENCE</scope>
</reference>
<evidence type="ECO:0000256" key="3">
    <source>
        <dbReference type="ARBA" id="ARBA00022588"/>
    </source>
</evidence>
<evidence type="ECO:0000256" key="12">
    <source>
        <dbReference type="ARBA" id="ARBA00023170"/>
    </source>
</evidence>
<feature type="domain" description="TIR" evidence="16">
    <location>
        <begin position="570"/>
        <end position="711"/>
    </location>
</feature>
<name>A0A8B6BTJ3_MYTGA</name>
<keyword evidence="5 14" id="KW-0812">Transmembrane</keyword>
<evidence type="ECO:0000256" key="14">
    <source>
        <dbReference type="SAM" id="Phobius"/>
    </source>
</evidence>
<dbReference type="PANTHER" id="PTHR24365:SF541">
    <property type="entry name" value="PROTEIN TOLL-RELATED"/>
    <property type="match status" value="1"/>
</dbReference>
<evidence type="ECO:0000256" key="8">
    <source>
        <dbReference type="ARBA" id="ARBA00022859"/>
    </source>
</evidence>
<evidence type="ECO:0000256" key="11">
    <source>
        <dbReference type="ARBA" id="ARBA00023136"/>
    </source>
</evidence>
<dbReference type="InterPro" id="IPR001611">
    <property type="entry name" value="Leu-rich_rpt"/>
</dbReference>
<keyword evidence="8" id="KW-0391">Immunity</keyword>
<dbReference type="EMBL" id="UYJE01001519">
    <property type="protein sequence ID" value="VDI02741.1"/>
    <property type="molecule type" value="Genomic_DNA"/>
</dbReference>
<evidence type="ECO:0000313" key="17">
    <source>
        <dbReference type="EMBL" id="VDH95567.1"/>
    </source>
</evidence>
<dbReference type="AlphaFoldDB" id="A0A8B6BTJ3"/>
<sequence length="713" mass="82429">MRIIAIVNLLLVSDVLCVKTDSAVNFSYVCTFNTNCRCYNEVGTEKLHVDCANGKMSKIPKFPPNTFILNLQNNRLRVISDNVFQSLSNLSILDLSYNHIKGIKVHSFDGLGKLKELNLNYNPLDYTKFPNESFIPLVSLRRLCIKSKIFMAAVSFIFSDKTISHLKSLEQLEIDVPAIYQKRDIFGEGYKYLIHLSSLNVGTCNDLLINAQIFEYMPLLTRISFDEKCKIHITPGGHQSLKNIREFYVHRLVDTLLPYLNNFTNELKLTPVETLSFQNTFAEGFEDRYYPWNPISRNLQNSSLKYLLMTENKLGESFPVSKLDPPPSSLQSLNLSSNKLEKFALDLANIRNLSLQNNYLGEFLSTHSYKMSKESSSLEYIDLSANSIEMLTFILFKSQPKLRYINLSHNKLQKITFDVSRLINLHYLDLSRNNFTTLDAKAMAMFDGLSKSTFFTLNLQNNALQCTCNTLPFLKWISKTKVDLLLNEKCNLENGTVVSFNPIDPIIQQLQKKCSTYTYLIIALSVGLVVILTILLLALLYKYRWKLRYMFYLAKSKHYSYKASTDDGEYTYDAFISYCDDDRAFVLKDCIANLETEGNAKLCVHQRDFIPGQEITVNITNAIHESRKTVCIITRKFFESYYCMFEFNMARMENIYSRDGRNIIFLVFLEQIQPKEMPLTMLELIEKQSYIEYPNDEEGNIVFWEKIKEAIHS</sequence>
<dbReference type="InterPro" id="IPR025875">
    <property type="entry name" value="Leu-rich_rpt_4"/>
</dbReference>
<keyword evidence="10" id="KW-0520">NAD</keyword>
<accession>A0A8B6BTJ3</accession>
<evidence type="ECO:0000256" key="13">
    <source>
        <dbReference type="ARBA" id="ARBA00023180"/>
    </source>
</evidence>
<keyword evidence="4" id="KW-0433">Leucine-rich repeat</keyword>
<evidence type="ECO:0000256" key="15">
    <source>
        <dbReference type="SAM" id="SignalP"/>
    </source>
</evidence>
<dbReference type="OrthoDB" id="6110323at2759"/>
<dbReference type="PANTHER" id="PTHR24365">
    <property type="entry name" value="TOLL-LIKE RECEPTOR"/>
    <property type="match status" value="1"/>
</dbReference>
<dbReference type="GO" id="GO:0038023">
    <property type="term" value="F:signaling receptor activity"/>
    <property type="evidence" value="ECO:0007669"/>
    <property type="project" value="TreeGrafter"/>
</dbReference>
<dbReference type="InterPro" id="IPR032675">
    <property type="entry name" value="LRR_dom_sf"/>
</dbReference>
<keyword evidence="9 14" id="KW-1133">Transmembrane helix</keyword>
<dbReference type="GO" id="GO:0045087">
    <property type="term" value="P:innate immune response"/>
    <property type="evidence" value="ECO:0007669"/>
    <property type="project" value="UniProtKB-KW"/>
</dbReference>
<comment type="caution">
    <text evidence="17">The sequence shown here is derived from an EMBL/GenBank/DDBJ whole genome shotgun (WGS) entry which is preliminary data.</text>
</comment>
<dbReference type="Proteomes" id="UP000596742">
    <property type="component" value="Unassembled WGS sequence"/>
</dbReference>
<keyword evidence="12 17" id="KW-0675">Receptor</keyword>
<dbReference type="GO" id="GO:0005886">
    <property type="term" value="C:plasma membrane"/>
    <property type="evidence" value="ECO:0007669"/>
    <property type="project" value="TreeGrafter"/>
</dbReference>
<dbReference type="SMART" id="SM00255">
    <property type="entry name" value="TIR"/>
    <property type="match status" value="1"/>
</dbReference>
<dbReference type="PROSITE" id="PS51450">
    <property type="entry name" value="LRR"/>
    <property type="match status" value="2"/>
</dbReference>
<keyword evidence="19" id="KW-1185">Reference proteome</keyword>
<keyword evidence="6 15" id="KW-0732">Signal</keyword>
<feature type="transmembrane region" description="Helical" evidence="14">
    <location>
        <begin position="517"/>
        <end position="541"/>
    </location>
</feature>
<evidence type="ECO:0000256" key="7">
    <source>
        <dbReference type="ARBA" id="ARBA00022737"/>
    </source>
</evidence>